<comment type="caution">
    <text evidence="3">The sequence shown here is derived from an EMBL/GenBank/DDBJ whole genome shotgun (WGS) entry which is preliminary data.</text>
</comment>
<accession>A0AAD9UJM1</accession>
<protein>
    <recommendedName>
        <fullName evidence="2">Kinesin-like protein Kif23 Arf6-interacting domain-containing protein</fullName>
    </recommendedName>
</protein>
<organism evidence="3 4">
    <name type="scientific">Ridgeia piscesae</name>
    <name type="common">Tubeworm</name>
    <dbReference type="NCBI Taxonomy" id="27915"/>
    <lineage>
        <taxon>Eukaryota</taxon>
        <taxon>Metazoa</taxon>
        <taxon>Spiralia</taxon>
        <taxon>Lophotrochozoa</taxon>
        <taxon>Annelida</taxon>
        <taxon>Polychaeta</taxon>
        <taxon>Sedentaria</taxon>
        <taxon>Canalipalpata</taxon>
        <taxon>Sabellida</taxon>
        <taxon>Siboglinidae</taxon>
        <taxon>Ridgeia</taxon>
    </lineage>
</organism>
<reference evidence="3" key="1">
    <citation type="journal article" date="2023" name="Mol. Biol. Evol.">
        <title>Third-Generation Sequencing Reveals the Adaptive Role of the Epigenome in Three Deep-Sea Polychaetes.</title>
        <authorList>
            <person name="Perez M."/>
            <person name="Aroh O."/>
            <person name="Sun Y."/>
            <person name="Lan Y."/>
            <person name="Juniper S.K."/>
            <person name="Young C.R."/>
            <person name="Angers B."/>
            <person name="Qian P.Y."/>
        </authorList>
    </citation>
    <scope>NUCLEOTIDE SEQUENCE</scope>
    <source>
        <strain evidence="3">R07B-5</strain>
    </source>
</reference>
<feature type="region of interest" description="Disordered" evidence="1">
    <location>
        <begin position="1"/>
        <end position="71"/>
    </location>
</feature>
<feature type="compositionally biased region" description="Low complexity" evidence="1">
    <location>
        <begin position="15"/>
        <end position="24"/>
    </location>
</feature>
<dbReference type="Gene3D" id="2.60.40.4330">
    <property type="entry name" value="Kinesin-like protein Kif23, Arf6-interacting domain"/>
    <property type="match status" value="1"/>
</dbReference>
<feature type="region of interest" description="Disordered" evidence="1">
    <location>
        <begin position="143"/>
        <end position="163"/>
    </location>
</feature>
<evidence type="ECO:0000256" key="1">
    <source>
        <dbReference type="SAM" id="MobiDB-lite"/>
    </source>
</evidence>
<dbReference type="Proteomes" id="UP001209878">
    <property type="component" value="Unassembled WGS sequence"/>
</dbReference>
<evidence type="ECO:0000313" key="4">
    <source>
        <dbReference type="Proteomes" id="UP001209878"/>
    </source>
</evidence>
<feature type="compositionally biased region" description="Basic and acidic residues" evidence="1">
    <location>
        <begin position="147"/>
        <end position="160"/>
    </location>
</feature>
<feature type="domain" description="Kinesin-like protein Kif23 Arf6-interacting" evidence="2">
    <location>
        <begin position="92"/>
        <end position="147"/>
    </location>
</feature>
<dbReference type="InterPro" id="IPR032384">
    <property type="entry name" value="Kif23_Arf-bd"/>
</dbReference>
<dbReference type="AlphaFoldDB" id="A0AAD9UJM1"/>
<sequence length="183" mass="20272">MLKNIINERDSELDSMSTASSVSSAPNTLPRRAHTRVYTEPNLAAYSGRPPVTPRTTPHRPAKPMMNTRYHRRSRSADIWLEHRPEGTVETAKDTQKSSKYVLTHQEVDSDGAVTTSLVKGSMVPTAGGGTSVVFNDVETLQQISPGDRKRKSESLRPEDFDGEWTDVETRCKIGIEGHGIPK</sequence>
<dbReference type="InterPro" id="IPR038105">
    <property type="entry name" value="Kif23_Arf-bd_sf"/>
</dbReference>
<keyword evidence="4" id="KW-1185">Reference proteome</keyword>
<proteinExistence type="predicted"/>
<dbReference type="EMBL" id="JAODUO010000048">
    <property type="protein sequence ID" value="KAK2191667.1"/>
    <property type="molecule type" value="Genomic_DNA"/>
</dbReference>
<gene>
    <name evidence="3" type="ORF">NP493_48g04029</name>
</gene>
<evidence type="ECO:0000259" key="2">
    <source>
        <dbReference type="Pfam" id="PF16540"/>
    </source>
</evidence>
<evidence type="ECO:0000313" key="3">
    <source>
        <dbReference type="EMBL" id="KAK2191667.1"/>
    </source>
</evidence>
<dbReference type="Pfam" id="PF16540">
    <property type="entry name" value="MKLP1_Arf_bdg"/>
    <property type="match status" value="1"/>
</dbReference>
<feature type="compositionally biased region" description="Basic and acidic residues" evidence="1">
    <location>
        <begin position="1"/>
        <end position="12"/>
    </location>
</feature>
<name>A0AAD9UJM1_RIDPI</name>